<dbReference type="Pfam" id="PF16153">
    <property type="entry name" value="DUF4861"/>
    <property type="match status" value="1"/>
</dbReference>
<gene>
    <name evidence="2" type="ORF">SAMN05444280_10944</name>
</gene>
<keyword evidence="1" id="KW-0732">Signal</keyword>
<organism evidence="2 3">
    <name type="scientific">Tangfeifania diversioriginum</name>
    <dbReference type="NCBI Taxonomy" id="1168035"/>
    <lineage>
        <taxon>Bacteria</taxon>
        <taxon>Pseudomonadati</taxon>
        <taxon>Bacteroidota</taxon>
        <taxon>Bacteroidia</taxon>
        <taxon>Marinilabiliales</taxon>
        <taxon>Prolixibacteraceae</taxon>
        <taxon>Tangfeifania</taxon>
    </lineage>
</organism>
<proteinExistence type="predicted"/>
<dbReference type="InterPro" id="IPR032342">
    <property type="entry name" value="DUF4861"/>
</dbReference>
<accession>A0A1M6FQJ7</accession>
<dbReference type="AlphaFoldDB" id="A0A1M6FQJ7"/>
<evidence type="ECO:0000313" key="2">
    <source>
        <dbReference type="EMBL" id="SHI99980.1"/>
    </source>
</evidence>
<feature type="chain" id="PRO_5012974537" description="DUF4861 domain-containing protein" evidence="1">
    <location>
        <begin position="25"/>
        <end position="435"/>
    </location>
</feature>
<protein>
    <recommendedName>
        <fullName evidence="4">DUF4861 domain-containing protein</fullName>
    </recommendedName>
</protein>
<dbReference type="OrthoDB" id="846806at2"/>
<keyword evidence="3" id="KW-1185">Reference proteome</keyword>
<sequence>MKFKMSTKLYLLVLLIPLSFSCKKKSTYTFENPLDSPRKDEVVLLERASIAEYVELEAGELPVFKFENGDFVPTQVDDLDGDGEWDEVVLVTDFEAGETLVMEIDFFPENEYPKFDKRTNLRLGITQEDGSFQEVDNYEALPCDDGFEIIAQGESVNWENDKIGFRNYFDCRNVKDLFGKLKPEMIIDKIHTPEIGSYHELADWGMDVLHCGSSLGSGGLALLKEDSLFRLGSTDVYSYHKIVEGPLRSVFELRYKGWEVDGEMLDAVERITIYPGKYWFESDVTVTGCPEGSQIVTGIVTSHLKREPFQFKSNDFQVIGTHDVQSLNNDELGMAVAVPLEEAGKIGRTSDINFFERGFETVSEKGFSNIISETYYIGQHCESGQPSKHYFFAVWGLDKDQWKTEEGFRKYIEEETEKLSSGIPVFYKYKYVPGF</sequence>
<dbReference type="EMBL" id="FQZE01000009">
    <property type="protein sequence ID" value="SHI99980.1"/>
    <property type="molecule type" value="Genomic_DNA"/>
</dbReference>
<dbReference type="PROSITE" id="PS51257">
    <property type="entry name" value="PROKAR_LIPOPROTEIN"/>
    <property type="match status" value="1"/>
</dbReference>
<evidence type="ECO:0000256" key="1">
    <source>
        <dbReference type="SAM" id="SignalP"/>
    </source>
</evidence>
<name>A0A1M6FQJ7_9BACT</name>
<reference evidence="2 3" key="1">
    <citation type="submission" date="2016-11" db="EMBL/GenBank/DDBJ databases">
        <authorList>
            <person name="Jaros S."/>
            <person name="Januszkiewicz K."/>
            <person name="Wedrychowicz H."/>
        </authorList>
    </citation>
    <scope>NUCLEOTIDE SEQUENCE [LARGE SCALE GENOMIC DNA]</scope>
    <source>
        <strain evidence="2 3">DSM 27063</strain>
    </source>
</reference>
<dbReference type="STRING" id="1168035.SAMN05444280_10944"/>
<evidence type="ECO:0000313" key="3">
    <source>
        <dbReference type="Proteomes" id="UP000184050"/>
    </source>
</evidence>
<evidence type="ECO:0008006" key="4">
    <source>
        <dbReference type="Google" id="ProtNLM"/>
    </source>
</evidence>
<feature type="signal peptide" evidence="1">
    <location>
        <begin position="1"/>
        <end position="24"/>
    </location>
</feature>
<dbReference type="Proteomes" id="UP000184050">
    <property type="component" value="Unassembled WGS sequence"/>
</dbReference>